<evidence type="ECO:0000313" key="3">
    <source>
        <dbReference type="Proteomes" id="UP001610334"/>
    </source>
</evidence>
<gene>
    <name evidence="2" type="ORF">BJX63DRAFT_331555</name>
</gene>
<keyword evidence="3" id="KW-1185">Reference proteome</keyword>
<proteinExistence type="predicted"/>
<reference evidence="2 3" key="1">
    <citation type="submission" date="2024-07" db="EMBL/GenBank/DDBJ databases">
        <title>Section-level genome sequencing and comparative genomics of Aspergillus sections Usti and Cavernicolus.</title>
        <authorList>
            <consortium name="Lawrence Berkeley National Laboratory"/>
            <person name="Nybo J.L."/>
            <person name="Vesth T.C."/>
            <person name="Theobald S."/>
            <person name="Frisvad J.C."/>
            <person name="Larsen T.O."/>
            <person name="Kjaerboelling I."/>
            <person name="Rothschild-Mancinelli K."/>
            <person name="Lyhne E.K."/>
            <person name="Kogle M.E."/>
            <person name="Barry K."/>
            <person name="Clum A."/>
            <person name="Na H."/>
            <person name="Ledsgaard L."/>
            <person name="Lin J."/>
            <person name="Lipzen A."/>
            <person name="Kuo A."/>
            <person name="Riley R."/>
            <person name="Mondo S."/>
            <person name="Labutti K."/>
            <person name="Haridas S."/>
            <person name="Pangalinan J."/>
            <person name="Salamov A.A."/>
            <person name="Simmons B.A."/>
            <person name="Magnuson J.K."/>
            <person name="Chen J."/>
            <person name="Drula E."/>
            <person name="Henrissat B."/>
            <person name="Wiebenga A."/>
            <person name="Lubbers R.J."/>
            <person name="Gomes A.C."/>
            <person name="Makela M.R."/>
            <person name="Stajich J."/>
            <person name="Grigoriev I.V."/>
            <person name="Mortensen U.H."/>
            <person name="De Vries R.P."/>
            <person name="Baker S.E."/>
            <person name="Andersen M.R."/>
        </authorList>
    </citation>
    <scope>NUCLEOTIDE SEQUENCE [LARGE SCALE GENOMIC DNA]</scope>
    <source>
        <strain evidence="2 3">CBS 588.65</strain>
    </source>
</reference>
<dbReference type="EMBL" id="JBFXLT010000078">
    <property type="protein sequence ID" value="KAL2810028.1"/>
    <property type="molecule type" value="Genomic_DNA"/>
</dbReference>
<accession>A0ABR4H5H8</accession>
<name>A0ABR4H5H8_9EURO</name>
<feature type="region of interest" description="Disordered" evidence="1">
    <location>
        <begin position="271"/>
        <end position="294"/>
    </location>
</feature>
<feature type="compositionally biased region" description="Polar residues" evidence="1">
    <location>
        <begin position="276"/>
        <end position="293"/>
    </location>
</feature>
<dbReference type="Proteomes" id="UP001610334">
    <property type="component" value="Unassembled WGS sequence"/>
</dbReference>
<evidence type="ECO:0000256" key="1">
    <source>
        <dbReference type="SAM" id="MobiDB-lite"/>
    </source>
</evidence>
<comment type="caution">
    <text evidence="2">The sequence shown here is derived from an EMBL/GenBank/DDBJ whole genome shotgun (WGS) entry which is preliminary data.</text>
</comment>
<sequence>MPNATATLGWTVANWGTAPATYTLASSCTASTDLYVVHTNRPSIPFWPETCTTTAAVGTCWPTPADSDLASAAATNRYNGAYWSPGVSCPSGWTSAGQAAHPTNGPVTSLGVFTIRHRWDDDDDDYDWDGIDYDDDYDWDDVDHDDNDDDDDLIVFGFQDALGALLESGETAIACCPSSMSVGRNGWCYTTIPSHTVTTACVARYSPVPPRLVSTTYVLDGTTTSGRIFVPATDTHPVLPTSTRTTTFRSQQTDDFVAASLVTPVYVVHREGDEPGSTQTGGVDDSGSANPDETNAAIRVYGDPGMAHWGQIKTMSGVVGASVLAGMLFVFPW</sequence>
<evidence type="ECO:0000313" key="2">
    <source>
        <dbReference type="EMBL" id="KAL2810028.1"/>
    </source>
</evidence>
<protein>
    <submittedName>
        <fullName evidence="2">Uncharacterized protein</fullName>
    </submittedName>
</protein>
<organism evidence="2 3">
    <name type="scientific">Aspergillus granulosus</name>
    <dbReference type="NCBI Taxonomy" id="176169"/>
    <lineage>
        <taxon>Eukaryota</taxon>
        <taxon>Fungi</taxon>
        <taxon>Dikarya</taxon>
        <taxon>Ascomycota</taxon>
        <taxon>Pezizomycotina</taxon>
        <taxon>Eurotiomycetes</taxon>
        <taxon>Eurotiomycetidae</taxon>
        <taxon>Eurotiales</taxon>
        <taxon>Aspergillaceae</taxon>
        <taxon>Aspergillus</taxon>
        <taxon>Aspergillus subgen. Nidulantes</taxon>
    </lineage>
</organism>